<dbReference type="Proteomes" id="UP000031512">
    <property type="component" value="Unassembled WGS sequence"/>
</dbReference>
<accession>L1LG10</accession>
<dbReference type="eggNOG" id="ENOG502QWWA">
    <property type="taxonomic scope" value="Eukaryota"/>
</dbReference>
<sequence length="453" mass="52768">MYIIRKFCILSRTASLCFFFLTVFRRKYAYRRHREVEIDESFRKAHFTRISGTLMQHISNHAKLVIETSAKKYVSNVAYDGFFFTLLYNWRHISKKNNIVMLVELIKILSEMKRADCKNLQLFESITRFLNFILVSDSSWLDKVEDMVDKRESIVKAWRSAGNFIYVGSKRSFDQKLDDNIFANLMSSFERIKDLVRVLSVLSRLGELGFDTRPINANFSFALSCLTPHIIEKCSIRDMINILYYIGRVNNDHIGDIENLLSAIDHRLNCELAPLTLTDCDRLLQTMTCYSLKTGSKFGFSSLSLSVLINLDCLFNKVKILRHIGRNDKVYLKLSSQNNSENNVNLKSSTGKQPQNCEYCTECKKSSTNLFTDIELVQGICMDLYGSYDFVHEFLDRHKIYCRKQNDIAKPNLYKWNRIHSNIEMVSPYLGKETLPYATILEQRISQDRVQIT</sequence>
<proteinExistence type="predicted"/>
<protein>
    <submittedName>
        <fullName evidence="1">Uncharacterized protein</fullName>
    </submittedName>
</protein>
<keyword evidence="2" id="KW-1185">Reference proteome</keyword>
<dbReference type="VEuPathDB" id="PiroplasmaDB:BEWA_042380"/>
<evidence type="ECO:0000313" key="2">
    <source>
        <dbReference type="Proteomes" id="UP000031512"/>
    </source>
</evidence>
<dbReference type="RefSeq" id="XP_004833652.1">
    <property type="nucleotide sequence ID" value="XM_004833595.1"/>
</dbReference>
<dbReference type="EMBL" id="ACOU01000002">
    <property type="protein sequence ID" value="EKX74200.1"/>
    <property type="molecule type" value="Genomic_DNA"/>
</dbReference>
<reference evidence="1 2" key="1">
    <citation type="journal article" date="2012" name="BMC Genomics">
        <title>Comparative genomic analysis and phylogenetic position of Theileria equi.</title>
        <authorList>
            <person name="Kappmeyer L.S."/>
            <person name="Thiagarajan M."/>
            <person name="Herndon D.R."/>
            <person name="Ramsay J.D."/>
            <person name="Caler E."/>
            <person name="Djikeng A."/>
            <person name="Gillespie J.J."/>
            <person name="Lau A.O."/>
            <person name="Roalson E.H."/>
            <person name="Silva J.C."/>
            <person name="Silva M.G."/>
            <person name="Suarez C.E."/>
            <person name="Ueti M.W."/>
            <person name="Nene V.M."/>
            <person name="Mealey R.H."/>
            <person name="Knowles D.P."/>
            <person name="Brayton K.A."/>
        </authorList>
    </citation>
    <scope>NUCLEOTIDE SEQUENCE [LARGE SCALE GENOMIC DNA]</scope>
    <source>
        <strain evidence="1 2">WA</strain>
    </source>
</reference>
<dbReference type="AlphaFoldDB" id="L1LG10"/>
<name>L1LG10_THEEQ</name>
<gene>
    <name evidence="1" type="ORF">BEWA_042380</name>
</gene>
<comment type="caution">
    <text evidence="1">The sequence shown here is derived from an EMBL/GenBank/DDBJ whole genome shotgun (WGS) entry which is preliminary data.</text>
</comment>
<dbReference type="GeneID" id="15807648"/>
<dbReference type="KEGG" id="beq:BEWA_042380"/>
<evidence type="ECO:0000313" key="1">
    <source>
        <dbReference type="EMBL" id="EKX74200.1"/>
    </source>
</evidence>
<organism evidence="1 2">
    <name type="scientific">Theileria equi strain WA</name>
    <dbReference type="NCBI Taxonomy" id="1537102"/>
    <lineage>
        <taxon>Eukaryota</taxon>
        <taxon>Sar</taxon>
        <taxon>Alveolata</taxon>
        <taxon>Apicomplexa</taxon>
        <taxon>Aconoidasida</taxon>
        <taxon>Piroplasmida</taxon>
        <taxon>Theileriidae</taxon>
        <taxon>Theileria</taxon>
    </lineage>
</organism>